<dbReference type="SUPFAM" id="SSF46626">
    <property type="entry name" value="Cytochrome c"/>
    <property type="match status" value="1"/>
</dbReference>
<organism evidence="6 7">
    <name type="scientific">Aliarcobacter butzleri</name>
    <dbReference type="NCBI Taxonomy" id="28197"/>
    <lineage>
        <taxon>Bacteria</taxon>
        <taxon>Pseudomonadati</taxon>
        <taxon>Campylobacterota</taxon>
        <taxon>Epsilonproteobacteria</taxon>
        <taxon>Campylobacterales</taxon>
        <taxon>Arcobacteraceae</taxon>
        <taxon>Aliarcobacter</taxon>
    </lineage>
</organism>
<dbReference type="AlphaFoldDB" id="A0AAW7QD92"/>
<dbReference type="Proteomes" id="UP001170364">
    <property type="component" value="Unassembled WGS sequence"/>
</dbReference>
<evidence type="ECO:0000313" key="6">
    <source>
        <dbReference type="EMBL" id="MDN5123972.1"/>
    </source>
</evidence>
<dbReference type="EMBL" id="JAQJJG010000009">
    <property type="protein sequence ID" value="MDN5123972.1"/>
    <property type="molecule type" value="Genomic_DNA"/>
</dbReference>
<gene>
    <name evidence="6" type="ORF">PJV93_08665</name>
</gene>
<dbReference type="GO" id="GO:0009055">
    <property type="term" value="F:electron transfer activity"/>
    <property type="evidence" value="ECO:0007669"/>
    <property type="project" value="InterPro"/>
</dbReference>
<reference evidence="6" key="2">
    <citation type="submission" date="2023-01" db="EMBL/GenBank/DDBJ databases">
        <authorList>
            <person name="Uljanovas D."/>
        </authorList>
    </citation>
    <scope>NUCLEOTIDE SEQUENCE</scope>
    <source>
        <strain evidence="6">S41</strain>
    </source>
</reference>
<accession>A0AAW7QD92</accession>
<dbReference type="GO" id="GO:0046872">
    <property type="term" value="F:metal ion binding"/>
    <property type="evidence" value="ECO:0007669"/>
    <property type="project" value="UniProtKB-KW"/>
</dbReference>
<comment type="caution">
    <text evidence="6">The sequence shown here is derived from an EMBL/GenBank/DDBJ whole genome shotgun (WGS) entry which is preliminary data.</text>
</comment>
<evidence type="ECO:0000256" key="3">
    <source>
        <dbReference type="ARBA" id="ARBA00023004"/>
    </source>
</evidence>
<proteinExistence type="predicted"/>
<dbReference type="PROSITE" id="PS51007">
    <property type="entry name" value="CYTC"/>
    <property type="match status" value="1"/>
</dbReference>
<dbReference type="GO" id="GO:0020037">
    <property type="term" value="F:heme binding"/>
    <property type="evidence" value="ECO:0007669"/>
    <property type="project" value="InterPro"/>
</dbReference>
<dbReference type="InterPro" id="IPR036909">
    <property type="entry name" value="Cyt_c-like_dom_sf"/>
</dbReference>
<sequence>MKIRNLLGIVFSLIIFALISLLLSQESSKKVVVEDKKERIQGEMLKVSKITLSEEERIVEDLKKQAGINLENNASKYYLIHCSSCHGKVGEGTMLAPSIKGKSYDYIISRLDDYRNDRVINSLMKGLLINTSDEELKVLAKEISSFE</sequence>
<evidence type="ECO:0000313" key="7">
    <source>
        <dbReference type="Proteomes" id="UP001170364"/>
    </source>
</evidence>
<keyword evidence="3 4" id="KW-0408">Iron</keyword>
<dbReference type="InterPro" id="IPR009056">
    <property type="entry name" value="Cyt_c-like_dom"/>
</dbReference>
<evidence type="ECO:0000256" key="1">
    <source>
        <dbReference type="ARBA" id="ARBA00022617"/>
    </source>
</evidence>
<evidence type="ECO:0000259" key="5">
    <source>
        <dbReference type="PROSITE" id="PS51007"/>
    </source>
</evidence>
<evidence type="ECO:0000256" key="2">
    <source>
        <dbReference type="ARBA" id="ARBA00022723"/>
    </source>
</evidence>
<evidence type="ECO:0000256" key="4">
    <source>
        <dbReference type="PROSITE-ProRule" id="PRU00433"/>
    </source>
</evidence>
<reference evidence="6" key="1">
    <citation type="journal article" date="2023" name="Microorganisms">
        <title>Genomic Characterization of Arcobacter butzleri Strains Isolated from Various Sources in Lithuania.</title>
        <authorList>
            <person name="Uljanovas D."/>
            <person name="Golz G."/>
            <person name="Fleischmann S."/>
            <person name="Kudirkiene E."/>
            <person name="Kasetiene N."/>
            <person name="Grineviciene A."/>
            <person name="Tamuleviciene E."/>
            <person name="Aksomaitiene J."/>
            <person name="Alter T."/>
            <person name="Malakauskas M."/>
        </authorList>
    </citation>
    <scope>NUCLEOTIDE SEQUENCE</scope>
    <source>
        <strain evidence="6">S41</strain>
    </source>
</reference>
<protein>
    <recommendedName>
        <fullName evidence="5">Cytochrome c domain-containing protein</fullName>
    </recommendedName>
</protein>
<keyword evidence="2 4" id="KW-0479">Metal-binding</keyword>
<name>A0AAW7QD92_9BACT</name>
<feature type="domain" description="Cytochrome c" evidence="5">
    <location>
        <begin position="69"/>
        <end position="147"/>
    </location>
</feature>
<keyword evidence="1 4" id="KW-0349">Heme</keyword>
<dbReference type="RefSeq" id="WP_257476158.1">
    <property type="nucleotide sequence ID" value="NZ_JANJYW010000003.1"/>
</dbReference>
<dbReference type="Gene3D" id="1.10.760.10">
    <property type="entry name" value="Cytochrome c-like domain"/>
    <property type="match status" value="1"/>
</dbReference>